<gene>
    <name evidence="1" type="ORF">NDU88_005243</name>
</gene>
<dbReference type="EMBL" id="JANPWB010000009">
    <property type="protein sequence ID" value="KAJ1152468.1"/>
    <property type="molecule type" value="Genomic_DNA"/>
</dbReference>
<comment type="caution">
    <text evidence="1">The sequence shown here is derived from an EMBL/GenBank/DDBJ whole genome shotgun (WGS) entry which is preliminary data.</text>
</comment>
<keyword evidence="2" id="KW-1185">Reference proteome</keyword>
<reference evidence="1" key="1">
    <citation type="journal article" date="2022" name="bioRxiv">
        <title>Sequencing and chromosome-scale assembly of the giantPleurodeles waltlgenome.</title>
        <authorList>
            <person name="Brown T."/>
            <person name="Elewa A."/>
            <person name="Iarovenko S."/>
            <person name="Subramanian E."/>
            <person name="Araus A.J."/>
            <person name="Petzold A."/>
            <person name="Susuki M."/>
            <person name="Suzuki K.-i.T."/>
            <person name="Hayashi T."/>
            <person name="Toyoda A."/>
            <person name="Oliveira C."/>
            <person name="Osipova E."/>
            <person name="Leigh N.D."/>
            <person name="Simon A."/>
            <person name="Yun M.H."/>
        </authorList>
    </citation>
    <scope>NUCLEOTIDE SEQUENCE</scope>
    <source>
        <strain evidence="1">20211129_DDA</strain>
        <tissue evidence="1">Liver</tissue>
    </source>
</reference>
<evidence type="ECO:0000313" key="1">
    <source>
        <dbReference type="EMBL" id="KAJ1152468.1"/>
    </source>
</evidence>
<sequence length="100" mass="9964">METGGRQQVTVVRGAGHALLQAAPGRAASAGVRGGCGPPLSYGDTGGEDRALQAGGAGRRLRSLSFCSSGAASWLTLLRLLLTVPIPVHTGGVLASGDQI</sequence>
<dbReference type="AlphaFoldDB" id="A0AAV7RKE9"/>
<protein>
    <submittedName>
        <fullName evidence="1">Uncharacterized protein</fullName>
    </submittedName>
</protein>
<organism evidence="1 2">
    <name type="scientific">Pleurodeles waltl</name>
    <name type="common">Iberian ribbed newt</name>
    <dbReference type="NCBI Taxonomy" id="8319"/>
    <lineage>
        <taxon>Eukaryota</taxon>
        <taxon>Metazoa</taxon>
        <taxon>Chordata</taxon>
        <taxon>Craniata</taxon>
        <taxon>Vertebrata</taxon>
        <taxon>Euteleostomi</taxon>
        <taxon>Amphibia</taxon>
        <taxon>Batrachia</taxon>
        <taxon>Caudata</taxon>
        <taxon>Salamandroidea</taxon>
        <taxon>Salamandridae</taxon>
        <taxon>Pleurodelinae</taxon>
        <taxon>Pleurodeles</taxon>
    </lineage>
</organism>
<proteinExistence type="predicted"/>
<accession>A0AAV7RKE9</accession>
<evidence type="ECO:0000313" key="2">
    <source>
        <dbReference type="Proteomes" id="UP001066276"/>
    </source>
</evidence>
<name>A0AAV7RKE9_PLEWA</name>
<dbReference type="Proteomes" id="UP001066276">
    <property type="component" value="Chromosome 5"/>
</dbReference>